<sequence length="489" mass="53775">MQTAPAQQATVLTVEDDPVIRETIAAWLEDSGLTVLQAEDGSKGLDVFRRHTPDLVLLDLGIPGMSGESLLKLMVQEQPDTPVIIVSGTAEIDAAISAFKNGAWDFITKPVPNMELLEKTVRNCLERKSLRERLDAAETRYFQFIQHLPVTVFSMDGSMQVTWLNAACPRVLGWPVAEALGTENWFMDNVHPPDRPALQQALEAALQRGNDIFCEFSFRHRHGYLIRLQARSTSVSAPDAARAGRIEGVLLDITDRDFLDKVLVQREKLNTLGAMADEVAHEFRNPLFALGGFARRLHTRMPDIMEAGIILEEAKRMETMLDRLKEYTSPVDVSPEPTNVNTSVNFALDRLEPQIARRRAAVSSNLEAGMPEIQSDPDILLQVLMNLVTNLLDAMPEGETLRLITSQSAGTQEVTLMAPVQGTPMADPEQLLLPFDVSGPQRNLAVSYRLVKTIGGLLSVTRSHNVHTLTLSLPAGHDSRVPGTGAGAS</sequence>
<evidence type="ECO:0000259" key="9">
    <source>
        <dbReference type="PROSITE" id="PS50109"/>
    </source>
</evidence>
<dbReference type="PANTHER" id="PTHR48111:SF1">
    <property type="entry name" value="TWO-COMPONENT RESPONSE REGULATOR ORR33"/>
    <property type="match status" value="1"/>
</dbReference>
<feature type="domain" description="Histidine kinase" evidence="9">
    <location>
        <begin position="278"/>
        <end position="477"/>
    </location>
</feature>
<dbReference type="PANTHER" id="PTHR48111">
    <property type="entry name" value="REGULATOR OF RPOS"/>
    <property type="match status" value="1"/>
</dbReference>
<dbReference type="SUPFAM" id="SSF55785">
    <property type="entry name" value="PYP-like sensor domain (PAS domain)"/>
    <property type="match status" value="1"/>
</dbReference>
<protein>
    <recommendedName>
        <fullName evidence="2">histidine kinase</fullName>
        <ecNumber evidence="2">2.7.13.3</ecNumber>
    </recommendedName>
</protein>
<comment type="catalytic activity">
    <reaction evidence="1">
        <text>ATP + protein L-histidine = ADP + protein N-phospho-L-histidine.</text>
        <dbReference type="EC" id="2.7.13.3"/>
    </reaction>
</comment>
<dbReference type="HOGENOM" id="CLU_000445_114_57_7"/>
<dbReference type="SMART" id="SM00448">
    <property type="entry name" value="REC"/>
    <property type="match status" value="1"/>
</dbReference>
<dbReference type="Gene3D" id="3.30.450.20">
    <property type="entry name" value="PAS domain"/>
    <property type="match status" value="1"/>
</dbReference>
<dbReference type="CDD" id="cd00082">
    <property type="entry name" value="HisKA"/>
    <property type="match status" value="1"/>
</dbReference>
<keyword evidence="3 8" id="KW-0597">Phosphoprotein</keyword>
<name>Q30VN8_OLEA2</name>
<dbReference type="GO" id="GO:0000156">
    <property type="term" value="F:phosphorelay response regulator activity"/>
    <property type="evidence" value="ECO:0007669"/>
    <property type="project" value="TreeGrafter"/>
</dbReference>
<dbReference type="GO" id="GO:0000155">
    <property type="term" value="F:phosphorelay sensor kinase activity"/>
    <property type="evidence" value="ECO:0007669"/>
    <property type="project" value="InterPro"/>
</dbReference>
<dbReference type="GO" id="GO:0005829">
    <property type="term" value="C:cytosol"/>
    <property type="evidence" value="ECO:0007669"/>
    <property type="project" value="TreeGrafter"/>
</dbReference>
<dbReference type="SMART" id="SM00091">
    <property type="entry name" value="PAS"/>
    <property type="match status" value="1"/>
</dbReference>
<dbReference type="InterPro" id="IPR035965">
    <property type="entry name" value="PAS-like_dom_sf"/>
</dbReference>
<dbReference type="SUPFAM" id="SSF47384">
    <property type="entry name" value="Homodimeric domain of signal transducing histidine kinase"/>
    <property type="match status" value="1"/>
</dbReference>
<feature type="domain" description="Response regulatory" evidence="10">
    <location>
        <begin position="10"/>
        <end position="124"/>
    </location>
</feature>
<dbReference type="InterPro" id="IPR036097">
    <property type="entry name" value="HisK_dim/P_sf"/>
</dbReference>
<dbReference type="Pfam" id="PF00072">
    <property type="entry name" value="Response_reg"/>
    <property type="match status" value="1"/>
</dbReference>
<evidence type="ECO:0000256" key="1">
    <source>
        <dbReference type="ARBA" id="ARBA00000085"/>
    </source>
</evidence>
<dbReference type="Gene3D" id="1.10.287.130">
    <property type="match status" value="1"/>
</dbReference>
<dbReference type="Gene3D" id="3.30.565.10">
    <property type="entry name" value="Histidine kinase-like ATPase, C-terminal domain"/>
    <property type="match status" value="1"/>
</dbReference>
<reference evidence="12 13" key="1">
    <citation type="journal article" date="2011" name="J. Bacteriol.">
        <title>Complete genome sequence and updated annotation of Desulfovibrio alaskensis G20.</title>
        <authorList>
            <person name="Hauser L.J."/>
            <person name="Land M.L."/>
            <person name="Brown S.D."/>
            <person name="Larimer F."/>
            <person name="Keller K.L."/>
            <person name="Rapp-Giles B.J."/>
            <person name="Price M.N."/>
            <person name="Lin M."/>
            <person name="Bruce D.C."/>
            <person name="Detter J.C."/>
            <person name="Tapia R."/>
            <person name="Han C.S."/>
            <person name="Goodwin L.A."/>
            <person name="Cheng J.F."/>
            <person name="Pitluck S."/>
            <person name="Copeland A."/>
            <person name="Lucas S."/>
            <person name="Nolan M."/>
            <person name="Lapidus A.L."/>
            <person name="Palumbo A.V."/>
            <person name="Wall J.D."/>
        </authorList>
    </citation>
    <scope>NUCLEOTIDE SEQUENCE [LARGE SCALE GENOMIC DNA]</scope>
    <source>
        <strain evidence="13">ATCC BAA 1058 / DSM 17464 / G20</strain>
    </source>
</reference>
<dbReference type="GO" id="GO:0032993">
    <property type="term" value="C:protein-DNA complex"/>
    <property type="evidence" value="ECO:0007669"/>
    <property type="project" value="TreeGrafter"/>
</dbReference>
<dbReference type="eggNOG" id="COG3852">
    <property type="taxonomic scope" value="Bacteria"/>
</dbReference>
<dbReference type="PROSITE" id="PS50112">
    <property type="entry name" value="PAS"/>
    <property type="match status" value="1"/>
</dbReference>
<evidence type="ECO:0000313" key="12">
    <source>
        <dbReference type="EMBL" id="ABB40258.1"/>
    </source>
</evidence>
<dbReference type="eggNOG" id="COG0745">
    <property type="taxonomic scope" value="Bacteria"/>
</dbReference>
<evidence type="ECO:0000256" key="5">
    <source>
        <dbReference type="ARBA" id="ARBA00023015"/>
    </source>
</evidence>
<keyword evidence="4" id="KW-0902">Two-component regulatory system</keyword>
<keyword evidence="6" id="KW-0238">DNA-binding</keyword>
<proteinExistence type="predicted"/>
<dbReference type="InterPro" id="IPR036890">
    <property type="entry name" value="HATPase_C_sf"/>
</dbReference>
<dbReference type="InterPro" id="IPR039420">
    <property type="entry name" value="WalR-like"/>
</dbReference>
<dbReference type="InterPro" id="IPR001789">
    <property type="entry name" value="Sig_transdc_resp-reg_receiver"/>
</dbReference>
<dbReference type="InterPro" id="IPR000014">
    <property type="entry name" value="PAS"/>
</dbReference>
<gene>
    <name evidence="12" type="ordered locus">Dde_3465</name>
</gene>
<dbReference type="KEGG" id="dde:Dde_3465"/>
<keyword evidence="13" id="KW-1185">Reference proteome</keyword>
<keyword evidence="5" id="KW-0805">Transcription regulation</keyword>
<keyword evidence="7" id="KW-0804">Transcription</keyword>
<dbReference type="PROSITE" id="PS50110">
    <property type="entry name" value="RESPONSE_REGULATORY"/>
    <property type="match status" value="1"/>
</dbReference>
<keyword evidence="12" id="KW-0418">Kinase</keyword>
<dbReference type="AlphaFoldDB" id="Q30VN8"/>
<evidence type="ECO:0000256" key="3">
    <source>
        <dbReference type="ARBA" id="ARBA00022553"/>
    </source>
</evidence>
<dbReference type="NCBIfam" id="TIGR00229">
    <property type="entry name" value="sensory_box"/>
    <property type="match status" value="1"/>
</dbReference>
<keyword evidence="12" id="KW-0808">Transferase</keyword>
<dbReference type="EMBL" id="CP000112">
    <property type="protein sequence ID" value="ABB40258.1"/>
    <property type="molecule type" value="Genomic_DNA"/>
</dbReference>
<evidence type="ECO:0000256" key="8">
    <source>
        <dbReference type="PROSITE-ProRule" id="PRU00169"/>
    </source>
</evidence>
<evidence type="ECO:0000256" key="4">
    <source>
        <dbReference type="ARBA" id="ARBA00023012"/>
    </source>
</evidence>
<accession>Q30VN8</accession>
<dbReference type="Pfam" id="PF08447">
    <property type="entry name" value="PAS_3"/>
    <property type="match status" value="1"/>
</dbReference>
<evidence type="ECO:0000256" key="2">
    <source>
        <dbReference type="ARBA" id="ARBA00012438"/>
    </source>
</evidence>
<dbReference type="CDD" id="cd00130">
    <property type="entry name" value="PAS"/>
    <property type="match status" value="1"/>
</dbReference>
<evidence type="ECO:0000256" key="6">
    <source>
        <dbReference type="ARBA" id="ARBA00023125"/>
    </source>
</evidence>
<dbReference type="SUPFAM" id="SSF52172">
    <property type="entry name" value="CheY-like"/>
    <property type="match status" value="1"/>
</dbReference>
<feature type="modified residue" description="4-aspartylphosphate" evidence="8">
    <location>
        <position position="59"/>
    </location>
</feature>
<dbReference type="SUPFAM" id="SSF55874">
    <property type="entry name" value="ATPase domain of HSP90 chaperone/DNA topoisomerase II/histidine kinase"/>
    <property type="match status" value="1"/>
</dbReference>
<evidence type="ECO:0000259" key="11">
    <source>
        <dbReference type="PROSITE" id="PS50112"/>
    </source>
</evidence>
<evidence type="ECO:0000256" key="7">
    <source>
        <dbReference type="ARBA" id="ARBA00023163"/>
    </source>
</evidence>
<dbReference type="InterPro" id="IPR003661">
    <property type="entry name" value="HisK_dim/P_dom"/>
</dbReference>
<dbReference type="Gene3D" id="3.40.50.2300">
    <property type="match status" value="1"/>
</dbReference>
<dbReference type="GO" id="GO:0006355">
    <property type="term" value="P:regulation of DNA-templated transcription"/>
    <property type="evidence" value="ECO:0007669"/>
    <property type="project" value="TreeGrafter"/>
</dbReference>
<dbReference type="GO" id="GO:0000976">
    <property type="term" value="F:transcription cis-regulatory region binding"/>
    <property type="evidence" value="ECO:0007669"/>
    <property type="project" value="TreeGrafter"/>
</dbReference>
<dbReference type="InterPro" id="IPR013655">
    <property type="entry name" value="PAS_fold_3"/>
</dbReference>
<evidence type="ECO:0000313" key="13">
    <source>
        <dbReference type="Proteomes" id="UP000002710"/>
    </source>
</evidence>
<dbReference type="InterPro" id="IPR011006">
    <property type="entry name" value="CheY-like_superfamily"/>
</dbReference>
<dbReference type="EC" id="2.7.13.3" evidence="2"/>
<organism evidence="12 13">
    <name type="scientific">Oleidesulfovibrio alaskensis (strain ATCC BAA-1058 / DSM 17464 / G20)</name>
    <name type="common">Desulfovibrio alaskensis</name>
    <dbReference type="NCBI Taxonomy" id="207559"/>
    <lineage>
        <taxon>Bacteria</taxon>
        <taxon>Pseudomonadati</taxon>
        <taxon>Thermodesulfobacteriota</taxon>
        <taxon>Desulfovibrionia</taxon>
        <taxon>Desulfovibrionales</taxon>
        <taxon>Desulfovibrionaceae</taxon>
        <taxon>Oleidesulfovibrio</taxon>
    </lineage>
</organism>
<dbReference type="InterPro" id="IPR005467">
    <property type="entry name" value="His_kinase_dom"/>
</dbReference>
<feature type="domain" description="PAS" evidence="11">
    <location>
        <begin position="137"/>
        <end position="209"/>
    </location>
</feature>
<dbReference type="RefSeq" id="WP_011369163.1">
    <property type="nucleotide sequence ID" value="NC_007519.1"/>
</dbReference>
<dbReference type="Proteomes" id="UP000002710">
    <property type="component" value="Chromosome"/>
</dbReference>
<evidence type="ECO:0000259" key="10">
    <source>
        <dbReference type="PROSITE" id="PS50110"/>
    </source>
</evidence>
<dbReference type="PROSITE" id="PS50109">
    <property type="entry name" value="HIS_KIN"/>
    <property type="match status" value="1"/>
</dbReference>
<dbReference type="STRING" id="207559.Dde_3465"/>